<dbReference type="SUPFAM" id="SSF54637">
    <property type="entry name" value="Thioesterase/thiol ester dehydrase-isomerase"/>
    <property type="match status" value="1"/>
</dbReference>
<sequence length="92" mass="9774">MLHGGAIFALADHAFGLAANHGGVREVALSATIQYLSPATGRLGGSGKRVERVKGPGLRESRAIHGREKQGQLTGFVGRSRLRDPPGIIRRH</sequence>
<dbReference type="Gene3D" id="3.10.129.10">
    <property type="entry name" value="Hotdog Thioesterase"/>
    <property type="match status" value="1"/>
</dbReference>
<feature type="domain" description="Thioesterase" evidence="1">
    <location>
        <begin position="2"/>
        <end position="40"/>
    </location>
</feature>
<dbReference type="InterPro" id="IPR029069">
    <property type="entry name" value="HotDog_dom_sf"/>
</dbReference>
<comment type="caution">
    <text evidence="2">The sequence shown here is derived from an EMBL/GenBank/DDBJ whole genome shotgun (WGS) entry which is preliminary data.</text>
</comment>
<organism evidence="2">
    <name type="scientific">hydrocarbon metagenome</name>
    <dbReference type="NCBI Taxonomy" id="938273"/>
    <lineage>
        <taxon>unclassified sequences</taxon>
        <taxon>metagenomes</taxon>
        <taxon>ecological metagenomes</taxon>
    </lineage>
</organism>
<proteinExistence type="predicted"/>
<reference evidence="2" key="1">
    <citation type="journal article" date="2015" name="Proc. Natl. Acad. Sci. U.S.A.">
        <title>Networks of energetic and metabolic interactions define dynamics in microbial communities.</title>
        <authorList>
            <person name="Embree M."/>
            <person name="Liu J.K."/>
            <person name="Al-Bassam M.M."/>
            <person name="Zengler K."/>
        </authorList>
    </citation>
    <scope>NUCLEOTIDE SEQUENCE</scope>
</reference>
<gene>
    <name evidence="2" type="ORF">ASZ90_015677</name>
</gene>
<dbReference type="EMBL" id="LNQE01001631">
    <property type="protein sequence ID" value="KUG14677.1"/>
    <property type="molecule type" value="Genomic_DNA"/>
</dbReference>
<evidence type="ECO:0000313" key="2">
    <source>
        <dbReference type="EMBL" id="KUG14677.1"/>
    </source>
</evidence>
<accession>A0A0W8F1D3</accession>
<evidence type="ECO:0000259" key="1">
    <source>
        <dbReference type="Pfam" id="PF03061"/>
    </source>
</evidence>
<dbReference type="AlphaFoldDB" id="A0A0W8F1D3"/>
<protein>
    <recommendedName>
        <fullName evidence="1">Thioesterase domain-containing protein</fullName>
    </recommendedName>
</protein>
<name>A0A0W8F1D3_9ZZZZ</name>
<dbReference type="Pfam" id="PF03061">
    <property type="entry name" value="4HBT"/>
    <property type="match status" value="1"/>
</dbReference>
<dbReference type="InterPro" id="IPR006683">
    <property type="entry name" value="Thioestr_dom"/>
</dbReference>